<accession>A0AAN6D1G5</accession>
<dbReference type="EMBL" id="JAHLUH010000017">
    <property type="protein sequence ID" value="KAG7724392.1"/>
    <property type="molecule type" value="Genomic_DNA"/>
</dbReference>
<evidence type="ECO:0000313" key="2">
    <source>
        <dbReference type="Proteomes" id="UP000738402"/>
    </source>
</evidence>
<gene>
    <name evidence="1" type="ORF">KL933_004896</name>
</gene>
<protein>
    <submittedName>
        <fullName evidence="1">Uncharacterized protein</fullName>
    </submittedName>
</protein>
<organism evidence="1 2">
    <name type="scientific">Ogataea haglerorum</name>
    <dbReference type="NCBI Taxonomy" id="1937702"/>
    <lineage>
        <taxon>Eukaryota</taxon>
        <taxon>Fungi</taxon>
        <taxon>Dikarya</taxon>
        <taxon>Ascomycota</taxon>
        <taxon>Saccharomycotina</taxon>
        <taxon>Pichiomycetes</taxon>
        <taxon>Pichiales</taxon>
        <taxon>Pichiaceae</taxon>
        <taxon>Ogataea</taxon>
    </lineage>
</organism>
<evidence type="ECO:0000313" key="1">
    <source>
        <dbReference type="EMBL" id="KAG7724392.1"/>
    </source>
</evidence>
<proteinExistence type="predicted"/>
<dbReference type="Proteomes" id="UP000738402">
    <property type="component" value="Unassembled WGS sequence"/>
</dbReference>
<reference evidence="1" key="1">
    <citation type="journal article" date="2021" name="G3 (Bethesda)">
        <title>Genomic diversity, chromosomal rearrangements, and interspecies hybridization in the ogataea polymorpha species complex.</title>
        <authorList>
            <person name="Hanson S.J."/>
            <person name="Cinneide E.O."/>
            <person name="Salzberg L.I."/>
            <person name="Wolfe K.H."/>
            <person name="McGowan J."/>
            <person name="Fitzpatrick D.A."/>
            <person name="Matlin K."/>
        </authorList>
    </citation>
    <scope>NUCLEOTIDE SEQUENCE</scope>
    <source>
        <strain evidence="1">83-405-1</strain>
    </source>
</reference>
<sequence>MRSRAHIPMHLNLEGIERLYNYQTCWNRQAGRRAENSLREAWQHVTRQLHEDLLELKYLRHRQRSIDLFELQRVQVEYSLGLCAN</sequence>
<name>A0AAN6D1G5_9ASCO</name>
<comment type="caution">
    <text evidence="1">The sequence shown here is derived from an EMBL/GenBank/DDBJ whole genome shotgun (WGS) entry which is preliminary data.</text>
</comment>
<dbReference type="AlphaFoldDB" id="A0AAN6D1G5"/>